<comment type="caution">
    <text evidence="3">The sequence shown here is derived from an EMBL/GenBank/DDBJ whole genome shotgun (WGS) entry which is preliminary data.</text>
</comment>
<accession>A0AA91Z2C9</accession>
<comment type="catalytic activity">
    <reaction evidence="1">
        <text>an N-(ADP-alpha-D-ribosyl)-thymidine in DNA + H2O = a thymidine in DNA + ADP-D-ribose</text>
        <dbReference type="Rhea" id="RHEA:71655"/>
        <dbReference type="Rhea" id="RHEA-COMP:13556"/>
        <dbReference type="Rhea" id="RHEA-COMP:18051"/>
        <dbReference type="ChEBI" id="CHEBI:15377"/>
        <dbReference type="ChEBI" id="CHEBI:57967"/>
        <dbReference type="ChEBI" id="CHEBI:137386"/>
        <dbReference type="ChEBI" id="CHEBI:191199"/>
    </reaction>
    <physiologicalReaction direction="left-to-right" evidence="1">
        <dbReference type="Rhea" id="RHEA:71656"/>
    </physiologicalReaction>
</comment>
<dbReference type="InterPro" id="IPR002589">
    <property type="entry name" value="Macro_dom"/>
</dbReference>
<protein>
    <submittedName>
        <fullName evidence="3">Appr-1-p processing protein</fullName>
    </submittedName>
</protein>
<dbReference type="PANTHER" id="PTHR12521:SF0">
    <property type="entry name" value="ADP-RIBOSE GLYCOHYDROLASE OARD1"/>
    <property type="match status" value="1"/>
</dbReference>
<dbReference type="Gene3D" id="3.40.220.10">
    <property type="entry name" value="Leucine Aminopeptidase, subunit E, domain 1"/>
    <property type="match status" value="1"/>
</dbReference>
<evidence type="ECO:0000313" key="4">
    <source>
        <dbReference type="Proteomes" id="UP000216961"/>
    </source>
</evidence>
<gene>
    <name evidence="3" type="ORF">CHH57_01905</name>
</gene>
<dbReference type="InterPro" id="IPR050892">
    <property type="entry name" value="ADP-ribose_metab_enzymes"/>
</dbReference>
<dbReference type="Proteomes" id="UP000216961">
    <property type="component" value="Unassembled WGS sequence"/>
</dbReference>
<dbReference type="PANTHER" id="PTHR12521">
    <property type="entry name" value="PROTEIN C6ORF130"/>
    <property type="match status" value="1"/>
</dbReference>
<proteinExistence type="predicted"/>
<evidence type="ECO:0000259" key="2">
    <source>
        <dbReference type="PROSITE" id="PS51154"/>
    </source>
</evidence>
<dbReference type="SUPFAM" id="SSF52949">
    <property type="entry name" value="Macro domain-like"/>
    <property type="match status" value="1"/>
</dbReference>
<dbReference type="Pfam" id="PF01661">
    <property type="entry name" value="Macro"/>
    <property type="match status" value="1"/>
</dbReference>
<dbReference type="PROSITE" id="PS51154">
    <property type="entry name" value="MACRO"/>
    <property type="match status" value="1"/>
</dbReference>
<dbReference type="InterPro" id="IPR043472">
    <property type="entry name" value="Macro_dom-like"/>
</dbReference>
<dbReference type="SMART" id="SM00506">
    <property type="entry name" value="A1pp"/>
    <property type="match status" value="1"/>
</dbReference>
<sequence length="153" mass="17020">MIKIVKGNILDAREDLICHQVNCKGVMGAGLAKQIRNKYPVVFEKYKNLCNSHVDKLLGSTQYVDVSDGKVVVNMFAQDGYGRGKRQTDYDALRLCLESIHYTVTSNNTVLNGKSVALPYQIGCGLAGGDWDIVYKMIKEILGDIELTIYKLV</sequence>
<dbReference type="EMBL" id="NPBQ01000014">
    <property type="protein sequence ID" value="PAD84952.1"/>
    <property type="molecule type" value="Genomic_DNA"/>
</dbReference>
<dbReference type="RefSeq" id="WP_095328636.1">
    <property type="nucleotide sequence ID" value="NZ_NPBQ01000014.1"/>
</dbReference>
<reference evidence="3 4" key="1">
    <citation type="submission" date="2017-07" db="EMBL/GenBank/DDBJ databases">
        <title>Isolation and whole genome analysis of endospore-forming bacteria from heroin.</title>
        <authorList>
            <person name="Kalinowski J."/>
            <person name="Ahrens B."/>
            <person name="Al-Dilaimi A."/>
            <person name="Winkler A."/>
            <person name="Wibberg D."/>
            <person name="Schleenbecker U."/>
            <person name="Ruckert C."/>
            <person name="Wolfel R."/>
            <person name="Grass G."/>
        </authorList>
    </citation>
    <scope>NUCLEOTIDE SEQUENCE [LARGE SCALE GENOMIC DNA]</scope>
    <source>
        <strain evidence="3 4">7521-2</strain>
    </source>
</reference>
<organism evidence="3 4">
    <name type="scientific">Niallia circulans</name>
    <name type="common">Bacillus circulans</name>
    <dbReference type="NCBI Taxonomy" id="1397"/>
    <lineage>
        <taxon>Bacteria</taxon>
        <taxon>Bacillati</taxon>
        <taxon>Bacillota</taxon>
        <taxon>Bacilli</taxon>
        <taxon>Bacillales</taxon>
        <taxon>Bacillaceae</taxon>
        <taxon>Niallia</taxon>
    </lineage>
</organism>
<feature type="domain" description="Macro" evidence="2">
    <location>
        <begin position="1"/>
        <end position="153"/>
    </location>
</feature>
<dbReference type="AlphaFoldDB" id="A0AA91Z2C9"/>
<evidence type="ECO:0000313" key="3">
    <source>
        <dbReference type="EMBL" id="PAD84952.1"/>
    </source>
</evidence>
<name>A0AA91Z2C9_NIACI</name>
<dbReference type="GO" id="GO:0140291">
    <property type="term" value="P:peptidyl-glutamate ADP-deribosylation"/>
    <property type="evidence" value="ECO:0007669"/>
    <property type="project" value="TreeGrafter"/>
</dbReference>
<evidence type="ECO:0000256" key="1">
    <source>
        <dbReference type="ARBA" id="ARBA00035885"/>
    </source>
</evidence>